<reference evidence="2" key="2">
    <citation type="submission" date="2020-09" db="EMBL/GenBank/DDBJ databases">
        <authorList>
            <person name="Sun Q."/>
            <person name="Zhou Y."/>
        </authorList>
    </citation>
    <scope>NUCLEOTIDE SEQUENCE</scope>
    <source>
        <strain evidence="2">CGMCC 1.8984</strain>
    </source>
</reference>
<evidence type="ECO:0000259" key="1">
    <source>
        <dbReference type="Pfam" id="PF14534"/>
    </source>
</evidence>
<evidence type="ECO:0000313" key="2">
    <source>
        <dbReference type="EMBL" id="GGJ73361.1"/>
    </source>
</evidence>
<dbReference type="Gene3D" id="3.10.450.50">
    <property type="match status" value="1"/>
</dbReference>
<dbReference type="SUPFAM" id="SSF54427">
    <property type="entry name" value="NTF2-like"/>
    <property type="match status" value="1"/>
</dbReference>
<dbReference type="EMBL" id="BMMD01000003">
    <property type="protein sequence ID" value="GGJ73361.1"/>
    <property type="molecule type" value="Genomic_DNA"/>
</dbReference>
<proteinExistence type="predicted"/>
<dbReference type="InterPro" id="IPR027843">
    <property type="entry name" value="DUF4440"/>
</dbReference>
<gene>
    <name evidence="2" type="ORF">GCM10011372_09240</name>
</gene>
<comment type="caution">
    <text evidence="2">The sequence shown here is derived from an EMBL/GenBank/DDBJ whole genome shotgun (WGS) entry which is preliminary data.</text>
</comment>
<dbReference type="Proteomes" id="UP000636956">
    <property type="component" value="Unassembled WGS sequence"/>
</dbReference>
<dbReference type="AlphaFoldDB" id="A0A917PES6"/>
<organism evidence="2 3">
    <name type="scientific">Agromyces bauzanensis</name>
    <dbReference type="NCBI Taxonomy" id="1308924"/>
    <lineage>
        <taxon>Bacteria</taxon>
        <taxon>Bacillati</taxon>
        <taxon>Actinomycetota</taxon>
        <taxon>Actinomycetes</taxon>
        <taxon>Micrococcales</taxon>
        <taxon>Microbacteriaceae</taxon>
        <taxon>Agromyces</taxon>
    </lineage>
</organism>
<sequence>MLGMDDSIAVLVAGAERRLLEPEVRRDPESLGELLHDSFREIGKSGRLWTHDELIDVMTGSDAVELQSAVVTGEHVELVAPDLALLTYTLDANGERSRRSSLWRISGGRPRLVFHQGTPLGPGVA</sequence>
<protein>
    <submittedName>
        <fullName evidence="2">DUF4440 domain-containing protein</fullName>
    </submittedName>
</protein>
<dbReference type="Pfam" id="PF14534">
    <property type="entry name" value="DUF4440"/>
    <property type="match status" value="1"/>
</dbReference>
<feature type="domain" description="DUF4440" evidence="1">
    <location>
        <begin position="13"/>
        <end position="109"/>
    </location>
</feature>
<dbReference type="InterPro" id="IPR032710">
    <property type="entry name" value="NTF2-like_dom_sf"/>
</dbReference>
<evidence type="ECO:0000313" key="3">
    <source>
        <dbReference type="Proteomes" id="UP000636956"/>
    </source>
</evidence>
<accession>A0A917PES6</accession>
<name>A0A917PES6_9MICO</name>
<reference evidence="2" key="1">
    <citation type="journal article" date="2014" name="Int. J. Syst. Evol. Microbiol.">
        <title>Complete genome sequence of Corynebacterium casei LMG S-19264T (=DSM 44701T), isolated from a smear-ripened cheese.</title>
        <authorList>
            <consortium name="US DOE Joint Genome Institute (JGI-PGF)"/>
            <person name="Walter F."/>
            <person name="Albersmeier A."/>
            <person name="Kalinowski J."/>
            <person name="Ruckert C."/>
        </authorList>
    </citation>
    <scope>NUCLEOTIDE SEQUENCE</scope>
    <source>
        <strain evidence="2">CGMCC 1.8984</strain>
    </source>
</reference>
<keyword evidence="3" id="KW-1185">Reference proteome</keyword>